<evidence type="ECO:0000313" key="4">
    <source>
        <dbReference type="Proteomes" id="UP001500305"/>
    </source>
</evidence>
<feature type="transmembrane region" description="Helical" evidence="1">
    <location>
        <begin position="214"/>
        <end position="232"/>
    </location>
</feature>
<dbReference type="InterPro" id="IPR007138">
    <property type="entry name" value="ABM_dom"/>
</dbReference>
<dbReference type="EMBL" id="BAAATR010000033">
    <property type="protein sequence ID" value="GAA2265864.1"/>
    <property type="molecule type" value="Genomic_DNA"/>
</dbReference>
<dbReference type="InterPro" id="IPR011008">
    <property type="entry name" value="Dimeric_a/b-barrel"/>
</dbReference>
<dbReference type="PANTHER" id="PTHR40057">
    <property type="entry name" value="SLR1162 PROTEIN"/>
    <property type="match status" value="1"/>
</dbReference>
<keyword evidence="1" id="KW-0812">Transmembrane</keyword>
<proteinExistence type="predicted"/>
<feature type="transmembrane region" description="Helical" evidence="1">
    <location>
        <begin position="244"/>
        <end position="266"/>
    </location>
</feature>
<dbReference type="Pfam" id="PF03992">
    <property type="entry name" value="ABM"/>
    <property type="match status" value="1"/>
</dbReference>
<dbReference type="Gene3D" id="3.30.70.100">
    <property type="match status" value="2"/>
</dbReference>
<feature type="domain" description="ABM" evidence="2">
    <location>
        <begin position="99"/>
        <end position="188"/>
    </location>
</feature>
<feature type="transmembrane region" description="Helical" evidence="1">
    <location>
        <begin position="286"/>
        <end position="307"/>
    </location>
</feature>
<name>A0ABN3EPQ6_9ACTN</name>
<protein>
    <submittedName>
        <fullName evidence="3">Antibiotic biosynthesis monooxygenase</fullName>
    </submittedName>
</protein>
<evidence type="ECO:0000313" key="3">
    <source>
        <dbReference type="EMBL" id="GAA2265864.1"/>
    </source>
</evidence>
<comment type="caution">
    <text evidence="3">The sequence shown here is derived from an EMBL/GenBank/DDBJ whole genome shotgun (WGS) entry which is preliminary data.</text>
</comment>
<dbReference type="InterPro" id="IPR038762">
    <property type="entry name" value="ABM_predict"/>
</dbReference>
<dbReference type="PANTHER" id="PTHR40057:SF1">
    <property type="entry name" value="SLR1162 PROTEIN"/>
    <property type="match status" value="1"/>
</dbReference>
<evidence type="ECO:0000256" key="1">
    <source>
        <dbReference type="SAM" id="Phobius"/>
    </source>
</evidence>
<accession>A0ABN3EPQ6</accession>
<evidence type="ECO:0000259" key="2">
    <source>
        <dbReference type="PROSITE" id="PS51725"/>
    </source>
</evidence>
<keyword evidence="3" id="KW-0503">Monooxygenase</keyword>
<keyword evidence="4" id="KW-1185">Reference proteome</keyword>
<gene>
    <name evidence="3" type="ORF">GCM10010430_58520</name>
</gene>
<dbReference type="Proteomes" id="UP001500305">
    <property type="component" value="Unassembled WGS sequence"/>
</dbReference>
<dbReference type="GO" id="GO:0004497">
    <property type="term" value="F:monooxygenase activity"/>
    <property type="evidence" value="ECO:0007669"/>
    <property type="project" value="UniProtKB-KW"/>
</dbReference>
<dbReference type="PROSITE" id="PS51725">
    <property type="entry name" value="ABM"/>
    <property type="match status" value="2"/>
</dbReference>
<sequence length="308" mass="34404">MVLSQKVRKGCEVDYQHWQDRMTALARGFEGFGGTEVYPPGESAEGEWVVVFRFGRLDQLTAWLDSPERRRMLEEGRPLFEGPLTQEVLAGEPPAQEAVTAVISHRVTPGREPQFVHWQAKLQKVQEKSPGYMGGELFRPVPGVQENWVSVVRFDTQEHLENWLTSAARRRLLDEGRDAYASFDVRQIASAFSGWFHFGRTTATIDIPPNWKQAMCVVLGLYPTVMVLNLTVGRALQAANVPGYLALFISNVLSVSILTWAVMPLINRILRFWLVPGPTAPGRTHLLGVLAVAFGYAALLALFGWTVG</sequence>
<reference evidence="3 4" key="1">
    <citation type="journal article" date="2019" name="Int. J. Syst. Evol. Microbiol.">
        <title>The Global Catalogue of Microorganisms (GCM) 10K type strain sequencing project: providing services to taxonomists for standard genome sequencing and annotation.</title>
        <authorList>
            <consortium name="The Broad Institute Genomics Platform"/>
            <consortium name="The Broad Institute Genome Sequencing Center for Infectious Disease"/>
            <person name="Wu L."/>
            <person name="Ma J."/>
        </authorList>
    </citation>
    <scope>NUCLEOTIDE SEQUENCE [LARGE SCALE GENOMIC DNA]</scope>
    <source>
        <strain evidence="3 4">JCM 7356</strain>
    </source>
</reference>
<keyword evidence="1" id="KW-1133">Transmembrane helix</keyword>
<feature type="domain" description="ABM" evidence="2">
    <location>
        <begin position="1"/>
        <end position="88"/>
    </location>
</feature>
<keyword evidence="3" id="KW-0560">Oxidoreductase</keyword>
<keyword evidence="1" id="KW-0472">Membrane</keyword>
<organism evidence="3 4">
    <name type="scientific">Kitasatospora cystarginea</name>
    <dbReference type="NCBI Taxonomy" id="58350"/>
    <lineage>
        <taxon>Bacteria</taxon>
        <taxon>Bacillati</taxon>
        <taxon>Actinomycetota</taxon>
        <taxon>Actinomycetes</taxon>
        <taxon>Kitasatosporales</taxon>
        <taxon>Streptomycetaceae</taxon>
        <taxon>Kitasatospora</taxon>
    </lineage>
</organism>
<dbReference type="SUPFAM" id="SSF54909">
    <property type="entry name" value="Dimeric alpha+beta barrel"/>
    <property type="match status" value="2"/>
</dbReference>